<evidence type="ECO:0000313" key="1">
    <source>
        <dbReference type="EMBL" id="KAJ8013348.1"/>
    </source>
</evidence>
<dbReference type="Proteomes" id="UP001157502">
    <property type="component" value="Chromosome 4"/>
</dbReference>
<dbReference type="EMBL" id="CM055731">
    <property type="protein sequence ID" value="KAJ8013348.1"/>
    <property type="molecule type" value="Genomic_DNA"/>
</dbReference>
<organism evidence="1 2">
    <name type="scientific">Dallia pectoralis</name>
    <name type="common">Alaska blackfish</name>
    <dbReference type="NCBI Taxonomy" id="75939"/>
    <lineage>
        <taxon>Eukaryota</taxon>
        <taxon>Metazoa</taxon>
        <taxon>Chordata</taxon>
        <taxon>Craniata</taxon>
        <taxon>Vertebrata</taxon>
        <taxon>Euteleostomi</taxon>
        <taxon>Actinopterygii</taxon>
        <taxon>Neopterygii</taxon>
        <taxon>Teleostei</taxon>
        <taxon>Protacanthopterygii</taxon>
        <taxon>Esociformes</taxon>
        <taxon>Umbridae</taxon>
        <taxon>Dallia</taxon>
    </lineage>
</organism>
<reference evidence="1" key="1">
    <citation type="submission" date="2021-05" db="EMBL/GenBank/DDBJ databases">
        <authorList>
            <person name="Pan Q."/>
            <person name="Jouanno E."/>
            <person name="Zahm M."/>
            <person name="Klopp C."/>
            <person name="Cabau C."/>
            <person name="Louis A."/>
            <person name="Berthelot C."/>
            <person name="Parey E."/>
            <person name="Roest Crollius H."/>
            <person name="Montfort J."/>
            <person name="Robinson-Rechavi M."/>
            <person name="Bouchez O."/>
            <person name="Lampietro C."/>
            <person name="Lopez Roques C."/>
            <person name="Donnadieu C."/>
            <person name="Postlethwait J."/>
            <person name="Bobe J."/>
            <person name="Dillon D."/>
            <person name="Chandos A."/>
            <person name="von Hippel F."/>
            <person name="Guiguen Y."/>
        </authorList>
    </citation>
    <scope>NUCLEOTIDE SEQUENCE</scope>
    <source>
        <strain evidence="1">YG-Jan2019</strain>
    </source>
</reference>
<protein>
    <submittedName>
        <fullName evidence="1">Uncharacterized protein</fullName>
    </submittedName>
</protein>
<accession>A0ACC2HBE7</accession>
<sequence>MLEVFSLTVFLQLLSSQRETSKLRLQLNELQLKCVLLEKQHAEYKAMRTVLENKQSYEKLSQCLSEEVERLKEQNSKTENIKKSLEDQLRTVTENSAQQNLENIQLKQENTSLERDLLKTQTSLKSCQKIAEEVQHWKEENARMSFLKHNLEKQLKTFEDSKVKQDHVITKLNTQNCQLERNLLHLQEQLEKMEKDRNKVLNSISTQATPRKEPQFDKEKAQRLLEELWLCVNPASTHPSLEHTMMTSHLPENCASVVPAGGFVPLVNCNWSRPPALRDNAIQSSPSTSAFLRPLPQNTRESLQDARKKTDRPARNKKHSAEQRGQTAAADGQKLSSPSLITPPPTSGVPSSPLLFGSATPKHAVPVPGRLPAFSSSSSSSPAQENSMRILDSMYPELSARARTLSILRGNLGDTASSTVSQISGFKAINSSSTAFTKTNQRGKRSVNMLPQSAKRLRLDNCSLSPGAASARPDPVKPQHGSSLEGENASGNPEGKATPSQHLKPAGRISISQALEKISAQCFDLLPVVKVNVSVGNLSRKPILRDEEKEIVYDFANNQSTGDDLMAAVLGKLKSERSILSGSELQALVRVYTALCRQRRDWTRVQVLACSILQDDFPECIKLILFMVTTWPNVFSGQTLMCQAIHTVSKLKAQQEVLQYLTAYLGWETCPPSNLDQMVYSTLKSIRAADEMSFQKHPRQGQDLNPFAWQHVLTLELLCSHAHWTWTHDNLLSKELWPIMNSWVTQPRSGQTPIKDVTVATVLRLIGRLGQIGLKERCVSSVKNIAKIINAFTKHGQSEGVPWEVQLAAVYTVYDLSPSDPKEALSALASWRGETTQPVPPAVTSCITQIASLCRTLKD</sequence>
<evidence type="ECO:0000313" key="2">
    <source>
        <dbReference type="Proteomes" id="UP001157502"/>
    </source>
</evidence>
<keyword evidence="2" id="KW-1185">Reference proteome</keyword>
<name>A0ACC2HBE7_DALPE</name>
<comment type="caution">
    <text evidence="1">The sequence shown here is derived from an EMBL/GenBank/DDBJ whole genome shotgun (WGS) entry which is preliminary data.</text>
</comment>
<gene>
    <name evidence="1" type="ORF">DPEC_G00052330</name>
</gene>
<proteinExistence type="predicted"/>